<evidence type="ECO:0000313" key="2">
    <source>
        <dbReference type="EMBL" id="KAK7479322.1"/>
    </source>
</evidence>
<dbReference type="EMBL" id="JACVVK020000305">
    <property type="protein sequence ID" value="KAK7479322.1"/>
    <property type="molecule type" value="Genomic_DNA"/>
</dbReference>
<reference evidence="2 3" key="1">
    <citation type="journal article" date="2023" name="Sci. Data">
        <title>Genome assembly of the Korean intertidal mud-creeper Batillaria attramentaria.</title>
        <authorList>
            <person name="Patra A.K."/>
            <person name="Ho P.T."/>
            <person name="Jun S."/>
            <person name="Lee S.J."/>
            <person name="Kim Y."/>
            <person name="Won Y.J."/>
        </authorList>
    </citation>
    <scope>NUCLEOTIDE SEQUENCE [LARGE SCALE GENOMIC DNA]</scope>
    <source>
        <strain evidence="2">Wonlab-2016</strain>
    </source>
</reference>
<evidence type="ECO:0000256" key="1">
    <source>
        <dbReference type="SAM" id="MobiDB-lite"/>
    </source>
</evidence>
<feature type="region of interest" description="Disordered" evidence="1">
    <location>
        <begin position="42"/>
        <end position="92"/>
    </location>
</feature>
<comment type="caution">
    <text evidence="2">The sequence shown here is derived from an EMBL/GenBank/DDBJ whole genome shotgun (WGS) entry which is preliminary data.</text>
</comment>
<keyword evidence="3" id="KW-1185">Reference proteome</keyword>
<dbReference type="Proteomes" id="UP001519460">
    <property type="component" value="Unassembled WGS sequence"/>
</dbReference>
<dbReference type="AlphaFoldDB" id="A0ABD0JWG6"/>
<protein>
    <submittedName>
        <fullName evidence="2">Uncharacterized protein</fullName>
    </submittedName>
</protein>
<sequence length="92" mass="10410">MAKAPPITHCKTHFWVTSPTPAANFEGRSLTFEVRSLKFVGNSGTQEKEETRTEHVYSERPRQKPDGRDRQDQKHKTPLAPSGIHINATDIL</sequence>
<accession>A0ABD0JWG6</accession>
<name>A0ABD0JWG6_9CAEN</name>
<organism evidence="2 3">
    <name type="scientific">Batillaria attramentaria</name>
    <dbReference type="NCBI Taxonomy" id="370345"/>
    <lineage>
        <taxon>Eukaryota</taxon>
        <taxon>Metazoa</taxon>
        <taxon>Spiralia</taxon>
        <taxon>Lophotrochozoa</taxon>
        <taxon>Mollusca</taxon>
        <taxon>Gastropoda</taxon>
        <taxon>Caenogastropoda</taxon>
        <taxon>Sorbeoconcha</taxon>
        <taxon>Cerithioidea</taxon>
        <taxon>Batillariidae</taxon>
        <taxon>Batillaria</taxon>
    </lineage>
</organism>
<feature type="compositionally biased region" description="Basic and acidic residues" evidence="1">
    <location>
        <begin position="46"/>
        <end position="75"/>
    </location>
</feature>
<gene>
    <name evidence="2" type="ORF">BaRGS_00029400</name>
</gene>
<proteinExistence type="predicted"/>
<evidence type="ECO:0000313" key="3">
    <source>
        <dbReference type="Proteomes" id="UP001519460"/>
    </source>
</evidence>